<dbReference type="GO" id="GO:0000166">
    <property type="term" value="F:nucleotide binding"/>
    <property type="evidence" value="ECO:0007669"/>
    <property type="project" value="UniProtKB-KW"/>
</dbReference>
<dbReference type="InterPro" id="IPR003749">
    <property type="entry name" value="ThiS/MoaD-like"/>
</dbReference>
<reference evidence="4 5" key="1">
    <citation type="submission" date="2017-08" db="EMBL/GenBank/DDBJ databases">
        <title>Draft genome sequence of filamentous cyanobacterium Calothrix elsteri CCALA 953.</title>
        <authorList>
            <person name="Gagunashvili A.N."/>
            <person name="Elster J."/>
            <person name="Andresson O.S."/>
        </authorList>
    </citation>
    <scope>NUCLEOTIDE SEQUENCE [LARGE SCALE GENOMIC DNA]</scope>
    <source>
        <strain evidence="4 5">CCALA 953</strain>
    </source>
</reference>
<organism evidence="4 5">
    <name type="scientific">Brunnivagina elsteri CCALA 953</name>
    <dbReference type="NCBI Taxonomy" id="987040"/>
    <lineage>
        <taxon>Bacteria</taxon>
        <taxon>Bacillati</taxon>
        <taxon>Cyanobacteriota</taxon>
        <taxon>Cyanophyceae</taxon>
        <taxon>Nostocales</taxon>
        <taxon>Calotrichaceae</taxon>
        <taxon>Brunnivagina</taxon>
    </lineage>
</organism>
<sequence length="86" mass="9648">MSKSTITITVKLFAAYQEAYKVPELKLEFPEGTPVQTVQEHLQTQHPELAKWRNVTRFGINLLFVEPDTILQNGDEVVLIPPVSGG</sequence>
<dbReference type="PANTHER" id="PTHR33359:SF1">
    <property type="entry name" value="MOLYBDOPTERIN SYNTHASE SULFUR CARRIER SUBUNIT"/>
    <property type="match status" value="1"/>
</dbReference>
<gene>
    <name evidence="4" type="primary">moaD</name>
    <name evidence="4" type="ORF">CK510_08325</name>
</gene>
<protein>
    <recommendedName>
        <fullName evidence="3">Molybdopterin synthase sulfur carrier subunit</fullName>
    </recommendedName>
</protein>
<dbReference type="GO" id="GO:0006777">
    <property type="term" value="P:Mo-molybdopterin cofactor biosynthetic process"/>
    <property type="evidence" value="ECO:0007669"/>
    <property type="project" value="InterPro"/>
</dbReference>
<dbReference type="Pfam" id="PF02597">
    <property type="entry name" value="ThiS"/>
    <property type="match status" value="1"/>
</dbReference>
<dbReference type="InterPro" id="IPR016155">
    <property type="entry name" value="Mopterin_synth/thiamin_S_b"/>
</dbReference>
<comment type="caution">
    <text evidence="4">The sequence shown here is derived from an EMBL/GenBank/DDBJ whole genome shotgun (WGS) entry which is preliminary data.</text>
</comment>
<dbReference type="GO" id="GO:1990133">
    <property type="term" value="C:molybdopterin adenylyltransferase complex"/>
    <property type="evidence" value="ECO:0007669"/>
    <property type="project" value="TreeGrafter"/>
</dbReference>
<dbReference type="InterPro" id="IPR012675">
    <property type="entry name" value="Beta-grasp_dom_sf"/>
</dbReference>
<dbReference type="NCBIfam" id="TIGR01682">
    <property type="entry name" value="moaD"/>
    <property type="match status" value="1"/>
</dbReference>
<proteinExistence type="inferred from homology"/>
<evidence type="ECO:0000313" key="5">
    <source>
        <dbReference type="Proteomes" id="UP000218238"/>
    </source>
</evidence>
<evidence type="ECO:0000313" key="4">
    <source>
        <dbReference type="EMBL" id="PAX58097.1"/>
    </source>
</evidence>
<dbReference type="SUPFAM" id="SSF54285">
    <property type="entry name" value="MoaD/ThiS"/>
    <property type="match status" value="1"/>
</dbReference>
<keyword evidence="5" id="KW-1185">Reference proteome</keyword>
<dbReference type="RefSeq" id="WP_095721256.1">
    <property type="nucleotide sequence ID" value="NZ_NTFS01000063.1"/>
</dbReference>
<dbReference type="InterPro" id="IPR044672">
    <property type="entry name" value="MOCS2A"/>
</dbReference>
<evidence type="ECO:0000256" key="2">
    <source>
        <dbReference type="ARBA" id="ARBA00024200"/>
    </source>
</evidence>
<comment type="similarity">
    <text evidence="2">Belongs to the MoaD family.</text>
</comment>
<dbReference type="AlphaFoldDB" id="A0A2A2TLG4"/>
<dbReference type="OrthoDB" id="200013at2"/>
<dbReference type="CDD" id="cd00754">
    <property type="entry name" value="Ubl_MoaD"/>
    <property type="match status" value="1"/>
</dbReference>
<dbReference type="UniPathway" id="UPA00344"/>
<accession>A0A2A2TLG4</accession>
<evidence type="ECO:0000256" key="3">
    <source>
        <dbReference type="ARBA" id="ARBA00024247"/>
    </source>
</evidence>
<dbReference type="EMBL" id="NTFS01000063">
    <property type="protein sequence ID" value="PAX58097.1"/>
    <property type="molecule type" value="Genomic_DNA"/>
</dbReference>
<dbReference type="Proteomes" id="UP000218238">
    <property type="component" value="Unassembled WGS sequence"/>
</dbReference>
<keyword evidence="1" id="KW-0547">Nucleotide-binding</keyword>
<dbReference type="PANTHER" id="PTHR33359">
    <property type="entry name" value="MOLYBDOPTERIN SYNTHASE SULFUR CARRIER SUBUNIT"/>
    <property type="match status" value="1"/>
</dbReference>
<name>A0A2A2TLG4_9CYAN</name>
<evidence type="ECO:0000256" key="1">
    <source>
        <dbReference type="ARBA" id="ARBA00022741"/>
    </source>
</evidence>
<dbReference type="Gene3D" id="3.10.20.30">
    <property type="match status" value="1"/>
</dbReference>